<evidence type="ECO:0000313" key="1">
    <source>
        <dbReference type="EMBL" id="MVA75802.1"/>
    </source>
</evidence>
<evidence type="ECO:0000313" key="2">
    <source>
        <dbReference type="Proteomes" id="UP000435304"/>
    </source>
</evidence>
<protein>
    <recommendedName>
        <fullName evidence="3">Pilus assembly protein TadE</fullName>
    </recommendedName>
</protein>
<keyword evidence="2" id="KW-1185">Reference proteome</keyword>
<gene>
    <name evidence="1" type="ORF">GC722_07170</name>
</gene>
<comment type="caution">
    <text evidence="1">The sequence shown here is derived from an EMBL/GenBank/DDBJ whole genome shotgun (WGS) entry which is preliminary data.</text>
</comment>
<name>A0A6A9UW08_9ACTN</name>
<dbReference type="Proteomes" id="UP000435304">
    <property type="component" value="Unassembled WGS sequence"/>
</dbReference>
<sequence>MVLVVLPSLFLLAGLVVDGGQQVAATRRAEAVAAATARVGADAGAAALVAGDATSAAAEARRAATSYLERSPQVRGTVSLDTGTVRVRTTSSETTVFLSLIGITSLTGEGSAEARVVPVGAG</sequence>
<accession>A0A6A9UW08</accession>
<reference evidence="1 2" key="1">
    <citation type="submission" date="2019-12" db="EMBL/GenBank/DDBJ databases">
        <title>Auraticoccus cholistani sp. nov., an actinomycete isolated from soil of Cholistan desert.</title>
        <authorList>
            <person name="Cheema M.T."/>
        </authorList>
    </citation>
    <scope>NUCLEOTIDE SEQUENCE [LARGE SCALE GENOMIC DNA]</scope>
    <source>
        <strain evidence="1 2">F435</strain>
    </source>
</reference>
<evidence type="ECO:0008006" key="3">
    <source>
        <dbReference type="Google" id="ProtNLM"/>
    </source>
</evidence>
<proteinExistence type="predicted"/>
<organism evidence="1 2">
    <name type="scientific">Auraticoccus cholistanensis</name>
    <dbReference type="NCBI Taxonomy" id="2656650"/>
    <lineage>
        <taxon>Bacteria</taxon>
        <taxon>Bacillati</taxon>
        <taxon>Actinomycetota</taxon>
        <taxon>Actinomycetes</taxon>
        <taxon>Propionibacteriales</taxon>
        <taxon>Propionibacteriaceae</taxon>
        <taxon>Auraticoccus</taxon>
    </lineage>
</organism>
<dbReference type="AlphaFoldDB" id="A0A6A9UW08"/>
<dbReference type="EMBL" id="WPCU01000005">
    <property type="protein sequence ID" value="MVA75802.1"/>
    <property type="molecule type" value="Genomic_DNA"/>
</dbReference>